<dbReference type="OrthoDB" id="5732at2759"/>
<proteinExistence type="predicted"/>
<dbReference type="PANTHER" id="PTHR34060">
    <property type="entry name" value="POLYKETIDE CYCLASE / DEHYDRASE AND LIPID TRANSPORT PROTEIN"/>
    <property type="match status" value="1"/>
</dbReference>
<dbReference type="GO" id="GO:0005634">
    <property type="term" value="C:nucleus"/>
    <property type="evidence" value="ECO:0007669"/>
    <property type="project" value="UniProtKB-SubCell"/>
</dbReference>
<evidence type="ECO:0000256" key="2">
    <source>
        <dbReference type="SAM" id="MobiDB-lite"/>
    </source>
</evidence>
<name>A0A2T7DB44_9POAL</name>
<dbReference type="Proteomes" id="UP000244336">
    <property type="component" value="Chromosome 5"/>
</dbReference>
<keyword evidence="5" id="KW-1185">Reference proteome</keyword>
<feature type="compositionally biased region" description="Basic and acidic residues" evidence="2">
    <location>
        <begin position="252"/>
        <end position="264"/>
    </location>
</feature>
<evidence type="ECO:0000259" key="3">
    <source>
        <dbReference type="Pfam" id="PF03364"/>
    </source>
</evidence>
<dbReference type="Gramene" id="PUZ52812">
    <property type="protein sequence ID" value="PUZ52812"/>
    <property type="gene ID" value="GQ55_5G003400"/>
</dbReference>
<dbReference type="EMBL" id="CM009753">
    <property type="protein sequence ID" value="PUZ52812.1"/>
    <property type="molecule type" value="Genomic_DNA"/>
</dbReference>
<gene>
    <name evidence="4" type="ORF">GQ55_5G003400</name>
</gene>
<evidence type="ECO:0000256" key="1">
    <source>
        <dbReference type="ARBA" id="ARBA00004123"/>
    </source>
</evidence>
<accession>A0A2T7DB44</accession>
<dbReference type="Pfam" id="PF03364">
    <property type="entry name" value="Polyketide_cyc"/>
    <property type="match status" value="1"/>
</dbReference>
<dbReference type="InterPro" id="IPR023393">
    <property type="entry name" value="START-like_dom_sf"/>
</dbReference>
<dbReference type="PANTHER" id="PTHR34060:SF1">
    <property type="entry name" value="POLYKETIDE CYCLASE _ DEHYDRASE AND LIPID TRANSPORT PROTEIN"/>
    <property type="match status" value="1"/>
</dbReference>
<feature type="region of interest" description="Disordered" evidence="2">
    <location>
        <begin position="39"/>
        <end position="61"/>
    </location>
</feature>
<evidence type="ECO:0000313" key="5">
    <source>
        <dbReference type="Proteomes" id="UP000244336"/>
    </source>
</evidence>
<protein>
    <recommendedName>
        <fullName evidence="3">Coenzyme Q-binding protein COQ10 START domain-containing protein</fullName>
    </recommendedName>
</protein>
<sequence>MACSAACCCASSHGLFYRSLTTTSRRPARLRLIYPSSAPAPRLSSRTLASPDPPPLDADDRDDAIGFEIQVSKMGKRNRRVVRARVRVDAPLEAVWATLTDYEGLADFIPGLSECRLLDQAHGFARLYQVGEQDLALGFKFNAKGTIDCYEGDMESLPDAAGARRREIAFNMIDGDFKVFKGKWSVQEEEQGGGPGDSYQYHTTLSYLVELEPKLWVPVRLLEGRICSEIKNNLVSIREQAQQQHEVSGRASIDRGEREESDRREACNHIVNADRIPTAVL</sequence>
<dbReference type="InterPro" id="IPR005031">
    <property type="entry name" value="COQ10_START"/>
</dbReference>
<feature type="domain" description="Coenzyme Q-binding protein COQ10 START" evidence="3">
    <location>
        <begin position="88"/>
        <end position="224"/>
    </location>
</feature>
<evidence type="ECO:0000313" key="4">
    <source>
        <dbReference type="EMBL" id="PUZ52812.1"/>
    </source>
</evidence>
<organism evidence="4 5">
    <name type="scientific">Panicum hallii var. hallii</name>
    <dbReference type="NCBI Taxonomy" id="1504633"/>
    <lineage>
        <taxon>Eukaryota</taxon>
        <taxon>Viridiplantae</taxon>
        <taxon>Streptophyta</taxon>
        <taxon>Embryophyta</taxon>
        <taxon>Tracheophyta</taxon>
        <taxon>Spermatophyta</taxon>
        <taxon>Magnoliopsida</taxon>
        <taxon>Liliopsida</taxon>
        <taxon>Poales</taxon>
        <taxon>Poaceae</taxon>
        <taxon>PACMAD clade</taxon>
        <taxon>Panicoideae</taxon>
        <taxon>Panicodae</taxon>
        <taxon>Paniceae</taxon>
        <taxon>Panicinae</taxon>
        <taxon>Panicum</taxon>
        <taxon>Panicum sect. Panicum</taxon>
    </lineage>
</organism>
<dbReference type="SUPFAM" id="SSF55961">
    <property type="entry name" value="Bet v1-like"/>
    <property type="match status" value="1"/>
</dbReference>
<reference evidence="4 5" key="1">
    <citation type="submission" date="2018-04" db="EMBL/GenBank/DDBJ databases">
        <title>WGS assembly of Panicum hallii var. hallii HAL2.</title>
        <authorList>
            <person name="Lovell J."/>
            <person name="Jenkins J."/>
            <person name="Lowry D."/>
            <person name="Mamidi S."/>
            <person name="Sreedasyam A."/>
            <person name="Weng X."/>
            <person name="Barry K."/>
            <person name="Bonette J."/>
            <person name="Campitelli B."/>
            <person name="Daum C."/>
            <person name="Gordon S."/>
            <person name="Gould B."/>
            <person name="Lipzen A."/>
            <person name="MacQueen A."/>
            <person name="Palacio-Mejia J."/>
            <person name="Plott C."/>
            <person name="Shakirov E."/>
            <person name="Shu S."/>
            <person name="Yoshinaga Y."/>
            <person name="Zane M."/>
            <person name="Rokhsar D."/>
            <person name="Grimwood J."/>
            <person name="Schmutz J."/>
            <person name="Juenger T."/>
        </authorList>
    </citation>
    <scope>NUCLEOTIDE SEQUENCE [LARGE SCALE GENOMIC DNA]</scope>
    <source>
        <strain evidence="5">cv. HAL2</strain>
    </source>
</reference>
<comment type="subcellular location">
    <subcellularLocation>
        <location evidence="1">Nucleus</location>
    </subcellularLocation>
</comment>
<dbReference type="CDD" id="cd08866">
    <property type="entry name" value="SRPBCC_11"/>
    <property type="match status" value="1"/>
</dbReference>
<dbReference type="AlphaFoldDB" id="A0A2T7DB44"/>
<feature type="region of interest" description="Disordered" evidence="2">
    <location>
        <begin position="245"/>
        <end position="264"/>
    </location>
</feature>
<dbReference type="Gene3D" id="3.30.530.20">
    <property type="match status" value="1"/>
</dbReference>